<dbReference type="EMBL" id="BARS01035739">
    <property type="protein sequence ID" value="GAG21964.1"/>
    <property type="molecule type" value="Genomic_DNA"/>
</dbReference>
<accession>X0VUB2</accession>
<name>X0VUB2_9ZZZZ</name>
<dbReference type="AlphaFoldDB" id="X0VUB2"/>
<reference evidence="1" key="1">
    <citation type="journal article" date="2014" name="Front. Microbiol.">
        <title>High frequency of phylogenetically diverse reductive dehalogenase-homologous genes in deep subseafloor sedimentary metagenomes.</title>
        <authorList>
            <person name="Kawai M."/>
            <person name="Futagami T."/>
            <person name="Toyoda A."/>
            <person name="Takaki Y."/>
            <person name="Nishi S."/>
            <person name="Hori S."/>
            <person name="Arai W."/>
            <person name="Tsubouchi T."/>
            <person name="Morono Y."/>
            <person name="Uchiyama I."/>
            <person name="Ito T."/>
            <person name="Fujiyama A."/>
            <person name="Inagaki F."/>
            <person name="Takami H."/>
        </authorList>
    </citation>
    <scope>NUCLEOTIDE SEQUENCE</scope>
    <source>
        <strain evidence="1">Expedition CK06-06</strain>
    </source>
</reference>
<organism evidence="1">
    <name type="scientific">marine sediment metagenome</name>
    <dbReference type="NCBI Taxonomy" id="412755"/>
    <lineage>
        <taxon>unclassified sequences</taxon>
        <taxon>metagenomes</taxon>
        <taxon>ecological metagenomes</taxon>
    </lineage>
</organism>
<sequence length="92" mass="9578">MMATLTKGLSRYGLIAALALGAIALTTAHADAFSASVEAACAGDYFSYCSAHPVEGKSVTRCMRANGHRLSKRCVNALVAAGEVSKREVSSR</sequence>
<gene>
    <name evidence="1" type="ORF">S01H1_55030</name>
</gene>
<comment type="caution">
    <text evidence="1">The sequence shown here is derived from an EMBL/GenBank/DDBJ whole genome shotgun (WGS) entry which is preliminary data.</text>
</comment>
<evidence type="ECO:0000313" key="1">
    <source>
        <dbReference type="EMBL" id="GAG21964.1"/>
    </source>
</evidence>
<proteinExistence type="predicted"/>
<protein>
    <submittedName>
        <fullName evidence="1">Uncharacterized protein</fullName>
    </submittedName>
</protein>